<dbReference type="Proteomes" id="UP000269076">
    <property type="component" value="Chromosome"/>
</dbReference>
<evidence type="ECO:0000313" key="1">
    <source>
        <dbReference type="EMBL" id="AZA60814.1"/>
    </source>
</evidence>
<dbReference type="RefSeq" id="WP_123885747.1">
    <property type="nucleotide sequence ID" value="NZ_CP033928.1"/>
</dbReference>
<protein>
    <submittedName>
        <fullName evidence="1">Uncharacterized protein</fullName>
    </submittedName>
</protein>
<gene>
    <name evidence="1" type="ORF">EG340_07060</name>
</gene>
<proteinExistence type="predicted"/>
<accession>A0A3G6MZ48</accession>
<reference evidence="1 2" key="1">
    <citation type="submission" date="2018-11" db="EMBL/GenBank/DDBJ databases">
        <title>Proposal to divide the Flavobacteriaceae and reorganize its genera based on Amino Acid Identity values calculated from whole genome sequences.</title>
        <authorList>
            <person name="Nicholson A.C."/>
            <person name="Gulvik C.A."/>
            <person name="Whitney A.M."/>
            <person name="Humrighouse B.W."/>
            <person name="Bell M."/>
            <person name="Holmes B."/>
            <person name="Steigerwalt A."/>
            <person name="Villarma A."/>
            <person name="Sheth M."/>
            <person name="Batra D."/>
            <person name="Pryor J."/>
            <person name="Bernardet J.-F."/>
            <person name="Hugo C."/>
            <person name="Kampfer P."/>
            <person name="Newman J."/>
            <person name="Mcquiston J.R."/>
        </authorList>
    </citation>
    <scope>NUCLEOTIDE SEQUENCE [LARGE SCALE GENOMIC DNA]</scope>
    <source>
        <strain evidence="1 2">G0211</strain>
    </source>
</reference>
<sequence length="202" mass="23174">MENNVININADQLERLADFANHQEEKQIEIKSALLKDMSCNYSYELLHGLTKGDELTRKGVHIVHDDMFEAFKQLDVFLAHVDGVFQWSNNQTPIQELEEHEDLENFKVSAFKITGTDENKSVILTGTKEVSIGTINFSTPKIKIDNSNYLYVEELQQRLKIVVEQVEAYMDGKTAPQFDQLAIEFPEDDQADDDFENAKID</sequence>
<evidence type="ECO:0000313" key="2">
    <source>
        <dbReference type="Proteomes" id="UP000269076"/>
    </source>
</evidence>
<organism evidence="1 2">
    <name type="scientific">Chryseobacterium indoltheticum</name>
    <dbReference type="NCBI Taxonomy" id="254"/>
    <lineage>
        <taxon>Bacteria</taxon>
        <taxon>Pseudomonadati</taxon>
        <taxon>Bacteroidota</taxon>
        <taxon>Flavobacteriia</taxon>
        <taxon>Flavobacteriales</taxon>
        <taxon>Weeksellaceae</taxon>
        <taxon>Chryseobacterium group</taxon>
        <taxon>Chryseobacterium</taxon>
    </lineage>
</organism>
<dbReference type="EMBL" id="CP033928">
    <property type="protein sequence ID" value="AZA60814.1"/>
    <property type="molecule type" value="Genomic_DNA"/>
</dbReference>
<name>A0A3G6MZ48_9FLAO</name>
<dbReference type="AlphaFoldDB" id="A0A3G6MZ48"/>